<organism evidence="1 2">
    <name type="scientific">Streptomyces oryzae</name>
    <dbReference type="NCBI Taxonomy" id="1434886"/>
    <lineage>
        <taxon>Bacteria</taxon>
        <taxon>Bacillati</taxon>
        <taxon>Actinomycetota</taxon>
        <taxon>Actinomycetes</taxon>
        <taxon>Kitasatosporales</taxon>
        <taxon>Streptomycetaceae</taxon>
        <taxon>Streptomyces</taxon>
    </lineage>
</organism>
<reference evidence="1 2" key="1">
    <citation type="submission" date="2020-11" db="EMBL/GenBank/DDBJ databases">
        <title>Streptomyces spirodelae sp. nov., isolated from duckweed.</title>
        <authorList>
            <person name="Saimee Y."/>
            <person name="Duangmal K."/>
        </authorList>
    </citation>
    <scope>NUCLEOTIDE SEQUENCE [LARGE SCALE GENOMIC DNA]</scope>
    <source>
        <strain evidence="1 2">S16-07</strain>
    </source>
</reference>
<dbReference type="RefSeq" id="WP_209243234.1">
    <property type="nucleotide sequence ID" value="NZ_JADKMA010000242.1"/>
</dbReference>
<evidence type="ECO:0000313" key="2">
    <source>
        <dbReference type="Proteomes" id="UP001519064"/>
    </source>
</evidence>
<evidence type="ECO:0000313" key="1">
    <source>
        <dbReference type="EMBL" id="MBO8196025.1"/>
    </source>
</evidence>
<accession>A0ABS3XKV7</accession>
<gene>
    <name evidence="1" type="ORF">ITI46_30910</name>
</gene>
<comment type="caution">
    <text evidence="1">The sequence shown here is derived from an EMBL/GenBank/DDBJ whole genome shotgun (WGS) entry which is preliminary data.</text>
</comment>
<dbReference type="EMBL" id="JADKMA010000242">
    <property type="protein sequence ID" value="MBO8196025.1"/>
    <property type="molecule type" value="Genomic_DNA"/>
</dbReference>
<keyword evidence="2" id="KW-1185">Reference proteome</keyword>
<name>A0ABS3XKV7_9ACTN</name>
<dbReference type="Proteomes" id="UP001519064">
    <property type="component" value="Unassembled WGS sequence"/>
</dbReference>
<proteinExistence type="predicted"/>
<protein>
    <submittedName>
        <fullName evidence="1">Uncharacterized protein</fullName>
    </submittedName>
</protein>
<sequence>MTMYEGDAWVVTDDAEYSVTASLEGHRVRMRCFPYDRSGTAPVSTVPGWGGTLTAQGPDQARAVRQAGDPVLRTEDGGRGAFVVVGADLGTGVLTIRGSGKAPFDI</sequence>